<dbReference type="InterPro" id="IPR003838">
    <property type="entry name" value="ABC3_permease_C"/>
</dbReference>
<feature type="transmembrane region" description="Helical" evidence="7">
    <location>
        <begin position="404"/>
        <end position="423"/>
    </location>
</feature>
<evidence type="ECO:0000313" key="11">
    <source>
        <dbReference type="Proteomes" id="UP000199230"/>
    </source>
</evidence>
<sequence length="841" mass="93498">MGIIIKYILKNVWEKKFRTFLIVISVTCSAALFFASSGIAGTLTSMYEDQMRMTTGKADLIIRANERSPSSTFRLDPGEVQGVELIAGEISMAASYRIPDSNGRVGQTDSRRLHLRGFHLDELQELNPVMFSEVGTGWEFAGNWVILSQIFAEEQGYKTGDSIHIEINGASRRFTVWGIAYPAGLFRDSPQSEQLTAVIPRETAAAYQGLRGQVSRAYVLLEPGVEEAEVQQALRQIYRRYEIEPPFTQADLSAMLGVIVMPLYLMTSMVLMISVFIIYSTFKVITVERLPVIGTFRSIGATRRMTDWVLMGESLAYGLLGGVLGNVAGIGVLYLIASVLAADPWSGQMDFSLEFGAFQMTGAFLLAVVVSLISSWIPIRRVSKTPIKELVLNLMEGSSRKKNWKTPVAVMIGVAGWILPRAAPHNWALPLSTLGIFMTMTAVIFVVPLMTKIFLKLFERLMEVLFGNLGLLAAKNLKDNTNILNNITLLTIGISVLLMINTISYSVGVEVLNAYRDWKFDIMVSVYQAERSVEQSLRAVPGVKGTYAAREYRTAIQVKDPEYTLRHLQGVNPASYQEYMAFRPDGDPQELLEKLSQGRYILVADMMRHILQLEVGDRISMDLPSGLQAYEVIGFYDSLMMNGSNAMIDERYYRLDLQEPYPERFYVRVDEGADPDLVLADIRSRFRQRGVWGETIRQLEAMNDKYNEQLFTILKAFSVLAMIIGVFGVFNNYMISFIQRKRALAIMKSVGMSKTQSVIMIMAEALVGGCIAGLTGIFGGITILMGIPYILEAGGIPINIHFATNYFGIALAGGIFIALTASLSPALRGSKLNVVDAIKYE</sequence>
<dbReference type="Pfam" id="PF02687">
    <property type="entry name" value="FtsX"/>
    <property type="match status" value="2"/>
</dbReference>
<evidence type="ECO:0000256" key="6">
    <source>
        <dbReference type="ARBA" id="ARBA00023136"/>
    </source>
</evidence>
<feature type="transmembrane region" description="Helical" evidence="7">
    <location>
        <begin position="357"/>
        <end position="379"/>
    </location>
</feature>
<feature type="transmembrane region" description="Helical" evidence="7">
    <location>
        <begin position="483"/>
        <end position="507"/>
    </location>
</feature>
<evidence type="ECO:0000259" key="8">
    <source>
        <dbReference type="Pfam" id="PF02687"/>
    </source>
</evidence>
<keyword evidence="3" id="KW-1003">Cell membrane</keyword>
<evidence type="ECO:0000256" key="7">
    <source>
        <dbReference type="SAM" id="Phobius"/>
    </source>
</evidence>
<dbReference type="Proteomes" id="UP000199230">
    <property type="component" value="Unassembled WGS sequence"/>
</dbReference>
<dbReference type="InterPro" id="IPR025857">
    <property type="entry name" value="MacB_PCD"/>
</dbReference>
<dbReference type="PANTHER" id="PTHR30489">
    <property type="entry name" value="LIPOPROTEIN-RELEASING SYSTEM TRANSMEMBRANE PROTEIN LOLE"/>
    <property type="match status" value="1"/>
</dbReference>
<dbReference type="Pfam" id="PF12704">
    <property type="entry name" value="MacB_PCD"/>
    <property type="match status" value="2"/>
</dbReference>
<keyword evidence="6 7" id="KW-0472">Membrane</keyword>
<dbReference type="InterPro" id="IPR051447">
    <property type="entry name" value="Lipoprotein-release_system"/>
</dbReference>
<evidence type="ECO:0000256" key="1">
    <source>
        <dbReference type="ARBA" id="ARBA00004651"/>
    </source>
</evidence>
<dbReference type="RefSeq" id="WP_093312556.1">
    <property type="nucleotide sequence ID" value="NZ_FNPV01000004.1"/>
</dbReference>
<feature type="domain" description="ABC3 transporter permease C-terminal" evidence="8">
    <location>
        <begin position="716"/>
        <end position="833"/>
    </location>
</feature>
<keyword evidence="11" id="KW-1185">Reference proteome</keyword>
<feature type="domain" description="ABC3 transporter permease C-terminal" evidence="8">
    <location>
        <begin position="266"/>
        <end position="386"/>
    </location>
</feature>
<dbReference type="GO" id="GO:0098797">
    <property type="term" value="C:plasma membrane protein complex"/>
    <property type="evidence" value="ECO:0007669"/>
    <property type="project" value="TreeGrafter"/>
</dbReference>
<accession>A0A1H3MEB9</accession>
<feature type="domain" description="MacB-like periplasmic core" evidence="9">
    <location>
        <begin position="19"/>
        <end position="237"/>
    </location>
</feature>
<dbReference type="GO" id="GO:0044874">
    <property type="term" value="P:lipoprotein localization to outer membrane"/>
    <property type="evidence" value="ECO:0007669"/>
    <property type="project" value="TreeGrafter"/>
</dbReference>
<evidence type="ECO:0000256" key="5">
    <source>
        <dbReference type="ARBA" id="ARBA00022989"/>
    </source>
</evidence>
<gene>
    <name evidence="10" type="ORF">SAMN05192546_104100</name>
</gene>
<feature type="transmembrane region" description="Helical" evidence="7">
    <location>
        <begin position="716"/>
        <end position="738"/>
    </location>
</feature>
<dbReference type="OrthoDB" id="1711021at2"/>
<dbReference type="AlphaFoldDB" id="A0A1H3MEB9"/>
<name>A0A1H3MEB9_9FIRM</name>
<feature type="transmembrane region" description="Helical" evidence="7">
    <location>
        <begin position="758"/>
        <end position="791"/>
    </location>
</feature>
<evidence type="ECO:0000256" key="3">
    <source>
        <dbReference type="ARBA" id="ARBA00022475"/>
    </source>
</evidence>
<proteinExistence type="inferred from homology"/>
<dbReference type="STRING" id="159292.SAMN05192546_104100"/>
<dbReference type="EMBL" id="FNPV01000004">
    <property type="protein sequence ID" value="SDY74923.1"/>
    <property type="molecule type" value="Genomic_DNA"/>
</dbReference>
<comment type="subcellular location">
    <subcellularLocation>
        <location evidence="1">Cell membrane</location>
        <topology evidence="1">Multi-pass membrane protein</topology>
    </subcellularLocation>
</comment>
<evidence type="ECO:0000259" key="9">
    <source>
        <dbReference type="Pfam" id="PF12704"/>
    </source>
</evidence>
<reference evidence="10 11" key="1">
    <citation type="submission" date="2016-10" db="EMBL/GenBank/DDBJ databases">
        <authorList>
            <person name="de Groot N.N."/>
        </authorList>
    </citation>
    <scope>NUCLEOTIDE SEQUENCE [LARGE SCALE GENOMIC DNA]</scope>
    <source>
        <strain evidence="10 11">APO</strain>
    </source>
</reference>
<evidence type="ECO:0000256" key="4">
    <source>
        <dbReference type="ARBA" id="ARBA00022692"/>
    </source>
</evidence>
<feature type="domain" description="MacB-like periplasmic core" evidence="9">
    <location>
        <begin position="489"/>
        <end position="684"/>
    </location>
</feature>
<feature type="transmembrane region" description="Helical" evidence="7">
    <location>
        <begin position="20"/>
        <end position="43"/>
    </location>
</feature>
<feature type="transmembrane region" description="Helical" evidence="7">
    <location>
        <begin position="803"/>
        <end position="823"/>
    </location>
</feature>
<comment type="similarity">
    <text evidence="2">Belongs to the ABC-4 integral membrane protein family. LolC/E subfamily.</text>
</comment>
<organism evidence="10 11">
    <name type="scientific">Tindallia californiensis</name>
    <dbReference type="NCBI Taxonomy" id="159292"/>
    <lineage>
        <taxon>Bacteria</taxon>
        <taxon>Bacillati</taxon>
        <taxon>Bacillota</taxon>
        <taxon>Clostridia</taxon>
        <taxon>Peptostreptococcales</taxon>
        <taxon>Tindalliaceae</taxon>
        <taxon>Tindallia</taxon>
    </lineage>
</organism>
<keyword evidence="4 7" id="KW-0812">Transmembrane</keyword>
<evidence type="ECO:0000256" key="2">
    <source>
        <dbReference type="ARBA" id="ARBA00005236"/>
    </source>
</evidence>
<feature type="transmembrane region" description="Helical" evidence="7">
    <location>
        <begin position="435"/>
        <end position="455"/>
    </location>
</feature>
<feature type="transmembrane region" description="Helical" evidence="7">
    <location>
        <begin position="254"/>
        <end position="279"/>
    </location>
</feature>
<dbReference type="PANTHER" id="PTHR30489:SF0">
    <property type="entry name" value="LIPOPROTEIN-RELEASING SYSTEM TRANSMEMBRANE PROTEIN LOLE"/>
    <property type="match status" value="1"/>
</dbReference>
<evidence type="ECO:0000313" key="10">
    <source>
        <dbReference type="EMBL" id="SDY74923.1"/>
    </source>
</evidence>
<keyword evidence="5 7" id="KW-1133">Transmembrane helix</keyword>
<protein>
    <submittedName>
        <fullName evidence="10">Putative ABC transport system permease protein</fullName>
    </submittedName>
</protein>
<feature type="transmembrane region" description="Helical" evidence="7">
    <location>
        <begin position="314"/>
        <end position="337"/>
    </location>
</feature>